<reference evidence="1 2" key="1">
    <citation type="submission" date="2016-03" db="EMBL/GenBank/DDBJ databases">
        <title>Comparative genomics of the ectomycorrhizal sister species Rhizopogon vinicolor and Rhizopogon vesiculosus (Basidiomycota: Boletales) reveals a divergence of the mating type B locus.</title>
        <authorList>
            <person name="Mujic A.B."/>
            <person name="Kuo A."/>
            <person name="Tritt A."/>
            <person name="Lipzen A."/>
            <person name="Chen C."/>
            <person name="Johnson J."/>
            <person name="Sharma A."/>
            <person name="Barry K."/>
            <person name="Grigoriev I.V."/>
            <person name="Spatafora J.W."/>
        </authorList>
    </citation>
    <scope>NUCLEOTIDE SEQUENCE [LARGE SCALE GENOMIC DNA]</scope>
    <source>
        <strain evidence="1 2">AM-OR11-056</strain>
    </source>
</reference>
<dbReference type="AlphaFoldDB" id="A0A1J8PXE0"/>
<proteinExistence type="predicted"/>
<evidence type="ECO:0000313" key="2">
    <source>
        <dbReference type="Proteomes" id="UP000183567"/>
    </source>
</evidence>
<dbReference type="EMBL" id="LVVM01004675">
    <property type="protein sequence ID" value="OJA12403.1"/>
    <property type="molecule type" value="Genomic_DNA"/>
</dbReference>
<keyword evidence="2" id="KW-1185">Reference proteome</keyword>
<comment type="caution">
    <text evidence="1">The sequence shown here is derived from an EMBL/GenBank/DDBJ whole genome shotgun (WGS) entry which is preliminary data.</text>
</comment>
<dbReference type="OrthoDB" id="2019666at2759"/>
<gene>
    <name evidence="1" type="ORF">AZE42_10039</name>
</gene>
<dbReference type="Proteomes" id="UP000183567">
    <property type="component" value="Unassembled WGS sequence"/>
</dbReference>
<evidence type="ECO:0000313" key="1">
    <source>
        <dbReference type="EMBL" id="OJA12403.1"/>
    </source>
</evidence>
<name>A0A1J8PXE0_9AGAM</name>
<accession>A0A1J8PXE0</accession>
<sequence length="86" mass="9255">MYRAIGLVSSHPAACNALAKYASANLYDIDLAFIGDHAEGILASSSISYLKTAQLKGSVFQADCVTVALHDTHVLYFFLLGHSMTF</sequence>
<protein>
    <submittedName>
        <fullName evidence="1">Uncharacterized protein</fullName>
    </submittedName>
</protein>
<dbReference type="STRING" id="180088.A0A1J8PXE0"/>
<organism evidence="1 2">
    <name type="scientific">Rhizopogon vesiculosus</name>
    <dbReference type="NCBI Taxonomy" id="180088"/>
    <lineage>
        <taxon>Eukaryota</taxon>
        <taxon>Fungi</taxon>
        <taxon>Dikarya</taxon>
        <taxon>Basidiomycota</taxon>
        <taxon>Agaricomycotina</taxon>
        <taxon>Agaricomycetes</taxon>
        <taxon>Agaricomycetidae</taxon>
        <taxon>Boletales</taxon>
        <taxon>Suillineae</taxon>
        <taxon>Rhizopogonaceae</taxon>
        <taxon>Rhizopogon</taxon>
    </lineage>
</organism>